<dbReference type="CDD" id="cd09604">
    <property type="entry name" value="M1_APN_like"/>
    <property type="match status" value="1"/>
</dbReference>
<dbReference type="RefSeq" id="WP_279295908.1">
    <property type="nucleotide sequence ID" value="NZ_JAOTIF010000002.1"/>
</dbReference>
<accession>A0A9X2XU25</accession>
<keyword evidence="2" id="KW-0479">Metal-binding</keyword>
<keyword evidence="6" id="KW-1185">Reference proteome</keyword>
<feature type="active site" description="Proton donor" evidence="1">
    <location>
        <position position="448"/>
    </location>
</feature>
<comment type="cofactor">
    <cofactor evidence="2">
        <name>Zn(2+)</name>
        <dbReference type="ChEBI" id="CHEBI:29105"/>
    </cofactor>
    <text evidence="2">Binds 1 zinc ion per subunit.</text>
</comment>
<evidence type="ECO:0000256" key="3">
    <source>
        <dbReference type="SAM" id="SignalP"/>
    </source>
</evidence>
<feature type="active site" description="Proton acceptor" evidence="1">
    <location>
        <position position="368"/>
    </location>
</feature>
<dbReference type="InterPro" id="IPR014782">
    <property type="entry name" value="Peptidase_M1_dom"/>
</dbReference>
<dbReference type="Proteomes" id="UP001155483">
    <property type="component" value="Unassembled WGS sequence"/>
</dbReference>
<dbReference type="GO" id="GO:0008237">
    <property type="term" value="F:metallopeptidase activity"/>
    <property type="evidence" value="ECO:0007669"/>
    <property type="project" value="InterPro"/>
</dbReference>
<evidence type="ECO:0000256" key="2">
    <source>
        <dbReference type="PIRSR" id="PIRSR634015-3"/>
    </source>
</evidence>
<dbReference type="AlphaFoldDB" id="A0A9X2XU25"/>
<comment type="caution">
    <text evidence="5">The sequence shown here is derived from an EMBL/GenBank/DDBJ whole genome shotgun (WGS) entry which is preliminary data.</text>
</comment>
<dbReference type="PANTHER" id="PTHR45726:SF3">
    <property type="entry name" value="LEUKOTRIENE A-4 HYDROLASE"/>
    <property type="match status" value="1"/>
</dbReference>
<dbReference type="PANTHER" id="PTHR45726">
    <property type="entry name" value="LEUKOTRIENE A-4 HYDROLASE"/>
    <property type="match status" value="1"/>
</dbReference>
<keyword evidence="3" id="KW-0732">Signal</keyword>
<protein>
    <submittedName>
        <fullName evidence="5">M1 family metallopeptidase</fullName>
    </submittedName>
</protein>
<feature type="binding site" evidence="2">
    <location>
        <position position="371"/>
    </location>
    <ligand>
        <name>Zn(2+)</name>
        <dbReference type="ChEBI" id="CHEBI:29105"/>
        <note>catalytic</note>
    </ligand>
</feature>
<feature type="domain" description="Peptidase M1 membrane alanine aminopeptidase" evidence="4">
    <location>
        <begin position="364"/>
        <end position="502"/>
    </location>
</feature>
<dbReference type="EMBL" id="JAOTIF010000002">
    <property type="protein sequence ID" value="MCU7548461.1"/>
    <property type="molecule type" value="Genomic_DNA"/>
</dbReference>
<feature type="chain" id="PRO_5040989071" evidence="3">
    <location>
        <begin position="26"/>
        <end position="625"/>
    </location>
</feature>
<evidence type="ECO:0000313" key="6">
    <source>
        <dbReference type="Proteomes" id="UP001155483"/>
    </source>
</evidence>
<dbReference type="InterPro" id="IPR034015">
    <property type="entry name" value="M1_LTA4H"/>
</dbReference>
<feature type="binding site" evidence="2">
    <location>
        <position position="367"/>
    </location>
    <ligand>
        <name>Zn(2+)</name>
        <dbReference type="ChEBI" id="CHEBI:29105"/>
        <note>catalytic</note>
    </ligand>
</feature>
<reference evidence="5" key="1">
    <citation type="submission" date="2022-09" db="EMBL/GenBank/DDBJ databases">
        <authorList>
            <person name="Yuan C."/>
            <person name="Ke Z."/>
        </authorList>
    </citation>
    <scope>NUCLEOTIDE SEQUENCE</scope>
    <source>
        <strain evidence="5">LB-8</strain>
    </source>
</reference>
<reference evidence="5" key="2">
    <citation type="submission" date="2023-04" db="EMBL/GenBank/DDBJ databases">
        <title>Paracnuella aquatica gen. nov., sp. nov., a member of the family Chitinophagaceae isolated from a hot spring.</title>
        <authorList>
            <person name="Wang C."/>
        </authorList>
    </citation>
    <scope>NUCLEOTIDE SEQUENCE</scope>
    <source>
        <strain evidence="5">LB-8</strain>
    </source>
</reference>
<evidence type="ECO:0000256" key="1">
    <source>
        <dbReference type="PIRSR" id="PIRSR634015-1"/>
    </source>
</evidence>
<organism evidence="5 6">
    <name type="scientific">Paraflavisolibacter caeni</name>
    <dbReference type="NCBI Taxonomy" id="2982496"/>
    <lineage>
        <taxon>Bacteria</taxon>
        <taxon>Pseudomonadati</taxon>
        <taxon>Bacteroidota</taxon>
        <taxon>Chitinophagia</taxon>
        <taxon>Chitinophagales</taxon>
        <taxon>Chitinophagaceae</taxon>
        <taxon>Paraflavisolibacter</taxon>
    </lineage>
</organism>
<dbReference type="SUPFAM" id="SSF55486">
    <property type="entry name" value="Metalloproteases ('zincins'), catalytic domain"/>
    <property type="match status" value="1"/>
</dbReference>
<sequence>MMIKKTLCPSALLLFSLIISLSLFAQPDRWQQKVKYTMNIDMNVQTNRYKGIQKLEYWNNSPDTLDRVFYHLYWNAFQPGSMMDARSQRQGTIVLGRDKNGNIIQDWDTRVRDRIANLKEDEIGYQKIASIKMNGRSQKITVYETILEVTLDKPILPKTKVTFDMEWEAQVPLQIRRSGRDNPTTNVRYSMSQWYPKMVEYDYEGWHPTPYVGREFYGVWGDFDVTINIDKTYILGGTGYLQNPNAIGYGYEDKGVKVVRPAGNNLSWHFVAPNVHDFVWAADPEFVHLSKKINNRTTIHVLYDATDKRKADWETIIPRMEKAFPFIEKNFGAYPYQQYSFIHGGDGGMEYPMATLVSGPGDGVIYHELMHSWYQGMLGTNESLYHWMDEGFATFAENRIVGYMNGEQDVQAGEYAAYFNIVKSGKEEPMITHADHFNTNYAYSTASYRKGAIFLEQLGYIVGAPVRDKILLEYYRQWRFKHPNPNDFLRIAEKESGIILDWYKQYWVNTTNTIDYGIDSLWEASGATNIRLRRIAPMPMPIDVKVTFKDGSSEWHYVPMYLMFGSKSAEEGQSPRKTYDAWKWTHATYQVSTTHRLTDIVSVEIDPSQRMADLDRKNNRLELKW</sequence>
<proteinExistence type="predicted"/>
<evidence type="ECO:0000259" key="4">
    <source>
        <dbReference type="Pfam" id="PF01433"/>
    </source>
</evidence>
<keyword evidence="2" id="KW-0862">Zinc</keyword>
<dbReference type="Pfam" id="PF01433">
    <property type="entry name" value="Peptidase_M1"/>
    <property type="match status" value="1"/>
</dbReference>
<name>A0A9X2XU25_9BACT</name>
<dbReference type="Gene3D" id="1.10.390.10">
    <property type="entry name" value="Neutral Protease Domain 2"/>
    <property type="match status" value="1"/>
</dbReference>
<evidence type="ECO:0000313" key="5">
    <source>
        <dbReference type="EMBL" id="MCU7548461.1"/>
    </source>
</evidence>
<feature type="signal peptide" evidence="3">
    <location>
        <begin position="1"/>
        <end position="25"/>
    </location>
</feature>
<dbReference type="GO" id="GO:0008270">
    <property type="term" value="F:zinc ion binding"/>
    <property type="evidence" value="ECO:0007669"/>
    <property type="project" value="InterPro"/>
</dbReference>
<feature type="binding site" evidence="2">
    <location>
        <position position="390"/>
    </location>
    <ligand>
        <name>Zn(2+)</name>
        <dbReference type="ChEBI" id="CHEBI:29105"/>
        <note>catalytic</note>
    </ligand>
</feature>
<dbReference type="InterPro" id="IPR027268">
    <property type="entry name" value="Peptidase_M4/M1_CTD_sf"/>
</dbReference>
<gene>
    <name evidence="5" type="ORF">OCK74_05005</name>
</gene>